<organism evidence="3 4">
    <name type="scientific">Cyclotella cryptica</name>
    <dbReference type="NCBI Taxonomy" id="29204"/>
    <lineage>
        <taxon>Eukaryota</taxon>
        <taxon>Sar</taxon>
        <taxon>Stramenopiles</taxon>
        <taxon>Ochrophyta</taxon>
        <taxon>Bacillariophyta</taxon>
        <taxon>Coscinodiscophyceae</taxon>
        <taxon>Thalassiosirophycidae</taxon>
        <taxon>Stephanodiscales</taxon>
        <taxon>Stephanodiscaceae</taxon>
        <taxon>Cyclotella</taxon>
    </lineage>
</organism>
<evidence type="ECO:0000313" key="3">
    <source>
        <dbReference type="EMBL" id="KAL3800454.1"/>
    </source>
</evidence>
<sequence length="237" mass="26390">MYSKLIYSEIRAMDPPGRFLKQDPKTMLWSDIGKKKALLKTRQALREGARELLEELDADGRRDESSHSDVSLTVQKDGIVGPESVMAKSSEPSKSNQSSRKRNMHFMADVSLESSGSDSLLSLPLISVRNDKHRKCNTTAPNQVKVMLTNADEAVEGIPSSINVYGQNEAKNPIIARETLTLHDNVHGDNRLYNFHTLAQNSQSMNSQSQLNTPNALLQLQNACNETFFQASNHASY</sequence>
<protein>
    <recommendedName>
        <fullName evidence="2">DUF6824 domain-containing protein</fullName>
    </recommendedName>
</protein>
<dbReference type="InterPro" id="IPR049227">
    <property type="entry name" value="DUF6824"/>
</dbReference>
<comment type="caution">
    <text evidence="3">The sequence shown here is derived from an EMBL/GenBank/DDBJ whole genome shotgun (WGS) entry which is preliminary data.</text>
</comment>
<reference evidence="3 4" key="1">
    <citation type="journal article" date="2020" name="G3 (Bethesda)">
        <title>Improved Reference Genome for Cyclotella cryptica CCMP332, a Model for Cell Wall Morphogenesis, Salinity Adaptation, and Lipid Production in Diatoms (Bacillariophyta).</title>
        <authorList>
            <person name="Roberts W.R."/>
            <person name="Downey K.M."/>
            <person name="Ruck E.C."/>
            <person name="Traller J.C."/>
            <person name="Alverson A.J."/>
        </authorList>
    </citation>
    <scope>NUCLEOTIDE SEQUENCE [LARGE SCALE GENOMIC DNA]</scope>
    <source>
        <strain evidence="3 4">CCMP332</strain>
    </source>
</reference>
<proteinExistence type="predicted"/>
<feature type="compositionally biased region" description="Low complexity" evidence="1">
    <location>
        <begin position="88"/>
        <end position="98"/>
    </location>
</feature>
<evidence type="ECO:0000313" key="4">
    <source>
        <dbReference type="Proteomes" id="UP001516023"/>
    </source>
</evidence>
<accession>A0ABD3QJ44</accession>
<dbReference type="EMBL" id="JABMIG020000032">
    <property type="protein sequence ID" value="KAL3800454.1"/>
    <property type="molecule type" value="Genomic_DNA"/>
</dbReference>
<dbReference type="Pfam" id="PF20710">
    <property type="entry name" value="DUF6824"/>
    <property type="match status" value="1"/>
</dbReference>
<gene>
    <name evidence="3" type="ORF">HJC23_011691</name>
</gene>
<feature type="domain" description="DUF6824" evidence="2">
    <location>
        <begin position="4"/>
        <end position="47"/>
    </location>
</feature>
<evidence type="ECO:0000256" key="1">
    <source>
        <dbReference type="SAM" id="MobiDB-lite"/>
    </source>
</evidence>
<feature type="compositionally biased region" description="Basic and acidic residues" evidence="1">
    <location>
        <begin position="56"/>
        <end position="67"/>
    </location>
</feature>
<name>A0ABD3QJ44_9STRA</name>
<feature type="region of interest" description="Disordered" evidence="1">
    <location>
        <begin position="56"/>
        <end position="101"/>
    </location>
</feature>
<evidence type="ECO:0000259" key="2">
    <source>
        <dbReference type="Pfam" id="PF20710"/>
    </source>
</evidence>
<dbReference type="AlphaFoldDB" id="A0ABD3QJ44"/>
<keyword evidence="4" id="KW-1185">Reference proteome</keyword>
<dbReference type="Proteomes" id="UP001516023">
    <property type="component" value="Unassembled WGS sequence"/>
</dbReference>